<evidence type="ECO:0000313" key="5">
    <source>
        <dbReference type="EMBL" id="RZS87499.1"/>
    </source>
</evidence>
<evidence type="ECO:0000313" key="6">
    <source>
        <dbReference type="Proteomes" id="UP000293638"/>
    </source>
</evidence>
<accession>A0A4Q7NQC8</accession>
<organism evidence="5 6">
    <name type="scientific">Motilibacter rhizosphaerae</name>
    <dbReference type="NCBI Taxonomy" id="598652"/>
    <lineage>
        <taxon>Bacteria</taxon>
        <taxon>Bacillati</taxon>
        <taxon>Actinomycetota</taxon>
        <taxon>Actinomycetes</taxon>
        <taxon>Motilibacterales</taxon>
        <taxon>Motilibacteraceae</taxon>
        <taxon>Motilibacter</taxon>
    </lineage>
</organism>
<reference evidence="5 6" key="1">
    <citation type="submission" date="2019-02" db="EMBL/GenBank/DDBJ databases">
        <title>Genomic Encyclopedia of Type Strains, Phase IV (KMG-IV): sequencing the most valuable type-strain genomes for metagenomic binning, comparative biology and taxonomic classification.</title>
        <authorList>
            <person name="Goeker M."/>
        </authorList>
    </citation>
    <scope>NUCLEOTIDE SEQUENCE [LARGE SCALE GENOMIC DNA]</scope>
    <source>
        <strain evidence="5 6">DSM 45622</strain>
    </source>
</reference>
<sequence length="682" mass="69348">MPPSTPGRLRRTAGLAAIGCLLATAALGVDAGTAAAQTAPWQAGDLLVPTFGGFFDGGSGIDAISPGTGDRRRAHTLWINAAATREAVTPSGDLYVGLLYGDVYLVDHVTGQRKRVLVAEGASDGVSAITSDAQGRLLAVVNNRYGDAVLVRQTPDGAEETLLQHSWLDYASDLAVDSQGGILGTTAGLLWRLAPGASAPDVVANLADTRFESIALAKDGTILARTAKQSTGERQLVAVRPDNGGVTVLMTGGEMQESQGLAVEADGRLVSSERSEVSEGPLVIVRLDLVHHTQQDVLPGLGWTEANDIAVAGVPTIPVRATATPDAYKTTNVGPKAEPAAYGVLANDRDPAGRPLTGARLVAGPQHGQLTFRPDGSFSYVAAAGFVGTDTFTYQASDLYGVPTPPATVSMTVVASRIPTAGADAYATGQGRTLSIAAPGVLANDKDAQGDVLTAYPASQPAHGHLTLGSDGGFTYTPDPGFHGRDSFTYRALHSIWASDPATVTLQVEAPTTIAVHGGSLGADGHSATVGLRLADADTDLGTLSLSATSDDGDLLPSSAITFGGQQSDRTMSLRTVAGRTGTATITVWVRSGTAVVASLSVRVQVDGNGAGTLNGTELPDVLFGQGGNDTLRGAGGDDLVSGGAGDDTLTGGTGADVFRGGAGTNKVTDFSSAEGDTKTEA</sequence>
<evidence type="ECO:0008006" key="7">
    <source>
        <dbReference type="Google" id="ProtNLM"/>
    </source>
</evidence>
<gene>
    <name evidence="5" type="ORF">EV189_2930</name>
</gene>
<dbReference type="Proteomes" id="UP000293638">
    <property type="component" value="Unassembled WGS sequence"/>
</dbReference>
<dbReference type="InterPro" id="IPR011049">
    <property type="entry name" value="Serralysin-like_metalloprot_C"/>
</dbReference>
<dbReference type="AlphaFoldDB" id="A0A4Q7NQC8"/>
<keyword evidence="6" id="KW-1185">Reference proteome</keyword>
<dbReference type="InterPro" id="IPR050557">
    <property type="entry name" value="RTX_toxin/Mannuronan_C5-epim"/>
</dbReference>
<keyword evidence="4" id="KW-0732">Signal</keyword>
<dbReference type="Pfam" id="PF00353">
    <property type="entry name" value="HemolysinCabind"/>
    <property type="match status" value="1"/>
</dbReference>
<evidence type="ECO:0000256" key="1">
    <source>
        <dbReference type="ARBA" id="ARBA00004613"/>
    </source>
</evidence>
<comment type="caution">
    <text evidence="5">The sequence shown here is derived from an EMBL/GenBank/DDBJ whole genome shotgun (WGS) entry which is preliminary data.</text>
</comment>
<dbReference type="PRINTS" id="PR00313">
    <property type="entry name" value="CABNDNGRPT"/>
</dbReference>
<dbReference type="RefSeq" id="WP_130493613.1">
    <property type="nucleotide sequence ID" value="NZ_SGXD01000003.1"/>
</dbReference>
<name>A0A4Q7NQC8_9ACTN</name>
<evidence type="ECO:0000256" key="4">
    <source>
        <dbReference type="SAM" id="SignalP"/>
    </source>
</evidence>
<feature type="signal peptide" evidence="4">
    <location>
        <begin position="1"/>
        <end position="31"/>
    </location>
</feature>
<dbReference type="Pfam" id="PF17963">
    <property type="entry name" value="Big_9"/>
    <property type="match status" value="2"/>
</dbReference>
<dbReference type="Gene3D" id="2.150.10.10">
    <property type="entry name" value="Serralysin-like metalloprotease, C-terminal"/>
    <property type="match status" value="1"/>
</dbReference>
<feature type="chain" id="PRO_5038362548" description="VCBS repeat-containing protein" evidence="4">
    <location>
        <begin position="32"/>
        <end position="682"/>
    </location>
</feature>
<dbReference type="PANTHER" id="PTHR38340:SF1">
    <property type="entry name" value="S-LAYER PROTEIN"/>
    <property type="match status" value="1"/>
</dbReference>
<dbReference type="InterPro" id="IPR001343">
    <property type="entry name" value="Hemolysn_Ca-bd"/>
</dbReference>
<evidence type="ECO:0000256" key="3">
    <source>
        <dbReference type="SAM" id="MobiDB-lite"/>
    </source>
</evidence>
<comment type="subcellular location">
    <subcellularLocation>
        <location evidence="1">Secreted</location>
    </subcellularLocation>
</comment>
<feature type="region of interest" description="Disordered" evidence="3">
    <location>
        <begin position="634"/>
        <end position="682"/>
    </location>
</feature>
<dbReference type="GO" id="GO:0005576">
    <property type="term" value="C:extracellular region"/>
    <property type="evidence" value="ECO:0007669"/>
    <property type="project" value="UniProtKB-SubCell"/>
</dbReference>
<dbReference type="OrthoDB" id="5112730at2"/>
<dbReference type="SUPFAM" id="SSF63829">
    <property type="entry name" value="Calcium-dependent phosphotriesterase"/>
    <property type="match status" value="1"/>
</dbReference>
<keyword evidence="2" id="KW-0964">Secreted</keyword>
<evidence type="ECO:0000256" key="2">
    <source>
        <dbReference type="ARBA" id="ARBA00022525"/>
    </source>
</evidence>
<dbReference type="SUPFAM" id="SSF51120">
    <property type="entry name" value="beta-Roll"/>
    <property type="match status" value="1"/>
</dbReference>
<dbReference type="EMBL" id="SGXD01000003">
    <property type="protein sequence ID" value="RZS87499.1"/>
    <property type="molecule type" value="Genomic_DNA"/>
</dbReference>
<protein>
    <recommendedName>
        <fullName evidence="7">VCBS repeat-containing protein</fullName>
    </recommendedName>
</protein>
<dbReference type="PANTHER" id="PTHR38340">
    <property type="entry name" value="S-LAYER PROTEIN"/>
    <property type="match status" value="1"/>
</dbReference>
<dbReference type="Gene3D" id="2.60.40.2810">
    <property type="match status" value="2"/>
</dbReference>
<proteinExistence type="predicted"/>
<dbReference type="GO" id="GO:0005509">
    <property type="term" value="F:calcium ion binding"/>
    <property type="evidence" value="ECO:0007669"/>
    <property type="project" value="InterPro"/>
</dbReference>